<gene>
    <name evidence="2" type="ORF">AV274_2711</name>
</gene>
<organism evidence="2 3">
    <name type="scientific">Blastocystis sp. subtype 1 (strain ATCC 50177 / NandII)</name>
    <dbReference type="NCBI Taxonomy" id="478820"/>
    <lineage>
        <taxon>Eukaryota</taxon>
        <taxon>Sar</taxon>
        <taxon>Stramenopiles</taxon>
        <taxon>Bigyra</taxon>
        <taxon>Opalozoa</taxon>
        <taxon>Opalinata</taxon>
        <taxon>Blastocystidae</taxon>
        <taxon>Blastocystis</taxon>
    </lineage>
</organism>
<dbReference type="AlphaFoldDB" id="A0A196SHJ3"/>
<dbReference type="OrthoDB" id="204120at2759"/>
<accession>A0A196SHJ3</accession>
<evidence type="ECO:0000259" key="1">
    <source>
        <dbReference type="SMART" id="SM00164"/>
    </source>
</evidence>
<sequence length="749" mass="84403">MEHWVRNANVQRYFQFTPKQLSGVGSAPMLQPGDPNNLFMLISGANIIQIGCTPTQTASLRDVLKGRFRPCSVIAAMEVSRKKNKFQWVKNFITVLSSRDFILFENDKLDSVVMRLTPADSTDSVQLLNGAAGSAVADNSKSQIELKLGDKAFVFSTGTTEQGQEQCIALYHVLFFTLNGFHPSFPPPASLAWNLPLLFGYLNGGFARGLFEREAVYQGIPEEIRPWMWKKLSEALLSGTLVLDSADMATLTAQLRSLPQRWESCIAKQAVSEPQREVLRLLCKYICISMPDLDAVQPVCQLAAYLLTTLPQDVAICLFQCFAQRVLPIWLKPNSFQTIEVAVFKQVCLQLVPDLMQWSEAKRIAWDRVLCCWVQSLFTAMSKQCVNRLWSILLFEGYGALLPLVVSLLMSNKQLILSLPDSVNLQTYLEQQLLPSVSNIADITRNFRVLISPNQPSSKFFDIGYIKQLRMQFLSGFAEEVKSIDLDTKQKCAVLAGESLLLEQTATQTAAFVKEVTARMEDIRDASKNDTDMHTQFVRLERIAALFSSLAAPFAQLDAFIKRFAQLASDRGAVVQESLKTMNAVSLSASCLPESHQIVTVCKNRVVLQKSLELARERNDVVFVLMAAQSCVWKLISVTWEVHEMFLKKIHNEMSWVMSEEVMKNIRAKQDAMSSFYTRALKLSQEALKNTLDFIVTAKWDLVSTPAVSFLPVVQEVNSALQHRWAEKSEEEELRREYEELTKQTGFCA</sequence>
<keyword evidence="3" id="KW-1185">Reference proteome</keyword>
<dbReference type="InterPro" id="IPR000195">
    <property type="entry name" value="Rab-GAP-TBC_dom"/>
</dbReference>
<evidence type="ECO:0000313" key="3">
    <source>
        <dbReference type="Proteomes" id="UP000078348"/>
    </source>
</evidence>
<proteinExistence type="predicted"/>
<dbReference type="SMART" id="SM00164">
    <property type="entry name" value="TBC"/>
    <property type="match status" value="1"/>
</dbReference>
<dbReference type="Gene3D" id="1.10.472.80">
    <property type="entry name" value="Ypt/Rab-GAP domain of gyp1p, domain 3"/>
    <property type="match status" value="1"/>
</dbReference>
<feature type="domain" description="Rab-GAP TBC" evidence="1">
    <location>
        <begin position="216"/>
        <end position="420"/>
    </location>
</feature>
<name>A0A196SHJ3_BLAHN</name>
<protein>
    <recommendedName>
        <fullName evidence="1">Rab-GAP TBC domain-containing protein</fullName>
    </recommendedName>
</protein>
<dbReference type="STRING" id="478820.A0A196SHJ3"/>
<dbReference type="EMBL" id="LXWW01000129">
    <property type="protein sequence ID" value="OAO15637.1"/>
    <property type="molecule type" value="Genomic_DNA"/>
</dbReference>
<reference evidence="2 3" key="1">
    <citation type="submission" date="2016-05" db="EMBL/GenBank/DDBJ databases">
        <title>Nuclear genome of Blastocystis sp. subtype 1 NandII.</title>
        <authorList>
            <person name="Gentekaki E."/>
            <person name="Curtis B."/>
            <person name="Stairs C."/>
            <person name="Eme L."/>
            <person name="Herman E."/>
            <person name="Klimes V."/>
            <person name="Arias M.C."/>
            <person name="Elias M."/>
            <person name="Hilliou F."/>
            <person name="Klute M."/>
            <person name="Malik S.-B."/>
            <person name="Pightling A."/>
            <person name="Rachubinski R."/>
            <person name="Salas D."/>
            <person name="Schlacht A."/>
            <person name="Suga H."/>
            <person name="Archibald J."/>
            <person name="Ball S.G."/>
            <person name="Clark G."/>
            <person name="Dacks J."/>
            <person name="Van Der Giezen M."/>
            <person name="Tsaousis A."/>
            <person name="Roger A."/>
        </authorList>
    </citation>
    <scope>NUCLEOTIDE SEQUENCE [LARGE SCALE GENOMIC DNA]</scope>
    <source>
        <strain evidence="3">ATCC 50177 / NandII</strain>
    </source>
</reference>
<comment type="caution">
    <text evidence="2">The sequence shown here is derived from an EMBL/GenBank/DDBJ whole genome shotgun (WGS) entry which is preliminary data.</text>
</comment>
<evidence type="ECO:0000313" key="2">
    <source>
        <dbReference type="EMBL" id="OAO15637.1"/>
    </source>
</evidence>
<dbReference type="Proteomes" id="UP000078348">
    <property type="component" value="Unassembled WGS sequence"/>
</dbReference>